<dbReference type="RefSeq" id="WP_179777126.1">
    <property type="nucleotide sequence ID" value="NZ_JACCFK010000002.1"/>
</dbReference>
<dbReference type="EMBL" id="JACCFK010000002">
    <property type="protein sequence ID" value="NYI92852.1"/>
    <property type="molecule type" value="Genomic_DNA"/>
</dbReference>
<keyword evidence="2" id="KW-1185">Reference proteome</keyword>
<accession>A0A853BDV8</accession>
<organism evidence="1 2">
    <name type="scientific">Amycolatopsis endophytica</name>
    <dbReference type="NCBI Taxonomy" id="860233"/>
    <lineage>
        <taxon>Bacteria</taxon>
        <taxon>Bacillati</taxon>
        <taxon>Actinomycetota</taxon>
        <taxon>Actinomycetes</taxon>
        <taxon>Pseudonocardiales</taxon>
        <taxon>Pseudonocardiaceae</taxon>
        <taxon>Amycolatopsis</taxon>
    </lineage>
</organism>
<dbReference type="Proteomes" id="UP000549616">
    <property type="component" value="Unassembled WGS sequence"/>
</dbReference>
<proteinExistence type="predicted"/>
<name>A0A853BDV8_9PSEU</name>
<evidence type="ECO:0000313" key="1">
    <source>
        <dbReference type="EMBL" id="NYI92852.1"/>
    </source>
</evidence>
<comment type="caution">
    <text evidence="1">The sequence shown here is derived from an EMBL/GenBank/DDBJ whole genome shotgun (WGS) entry which is preliminary data.</text>
</comment>
<dbReference type="AlphaFoldDB" id="A0A853BDV8"/>
<evidence type="ECO:0000313" key="2">
    <source>
        <dbReference type="Proteomes" id="UP000549616"/>
    </source>
</evidence>
<gene>
    <name evidence="1" type="ORF">HNR02_006227</name>
</gene>
<reference evidence="1 2" key="1">
    <citation type="submission" date="2020-07" db="EMBL/GenBank/DDBJ databases">
        <title>Sequencing the genomes of 1000 actinobacteria strains.</title>
        <authorList>
            <person name="Klenk H.-P."/>
        </authorList>
    </citation>
    <scope>NUCLEOTIDE SEQUENCE [LARGE SCALE GENOMIC DNA]</scope>
    <source>
        <strain evidence="1 2">DSM 104006</strain>
    </source>
</reference>
<sequence>MDLPPLPASVTSLVASGKLPPDVAALFTPAGEEDWSGIAAAAEELLAGEVAADVRGPLALAAAYGHLDDIEFTDSGEMTERNDRAIALIDEAWEHGVPAEDLGDLTDFTHRVQDVAHLARDTEDYVVKHGATAATRLNRKLEQAHALYEAGDRAAALPLFRDVAEADVWGEFSGASDRSDIGWCRLLQDAAYHEGPEATRKIWQEAKASRHAARFPYPPWSCPLIEMLVGTGVPDLLEILASERLALALRDDDPWELTEDERWTLSRAIDEVEQYDRA</sequence>
<protein>
    <submittedName>
        <fullName evidence="1">Uncharacterized protein</fullName>
    </submittedName>
</protein>